<reference evidence="7 8" key="1">
    <citation type="journal article" date="2018" name="BMC Genomics">
        <title>Comparative genome analyses reveal sequence features reflecting distinct modes of host-adaptation between dicot and monocot powdery mildew.</title>
        <authorList>
            <person name="Wu Y."/>
            <person name="Ma X."/>
            <person name="Pan Z."/>
            <person name="Kale S.D."/>
            <person name="Song Y."/>
            <person name="King H."/>
            <person name="Zhang Q."/>
            <person name="Presley C."/>
            <person name="Deng X."/>
            <person name="Wei C.I."/>
            <person name="Xiao S."/>
        </authorList>
    </citation>
    <scope>NUCLEOTIDE SEQUENCE [LARGE SCALE GENOMIC DNA]</scope>
    <source>
        <strain evidence="7">UMSG2</strain>
    </source>
</reference>
<keyword evidence="3" id="KW-0677">Repeat</keyword>
<dbReference type="Gene3D" id="2.130.10.10">
    <property type="entry name" value="YVTN repeat-like/Quinoprotein amine dehydrogenase"/>
    <property type="match status" value="1"/>
</dbReference>
<dbReference type="Pfam" id="PF00400">
    <property type="entry name" value="WD40"/>
    <property type="match status" value="4"/>
</dbReference>
<dbReference type="Pfam" id="PF21889">
    <property type="entry name" value="TPR1-like_2nd"/>
    <property type="match status" value="1"/>
</dbReference>
<evidence type="ECO:0000256" key="5">
    <source>
        <dbReference type="SAM" id="MobiDB-lite"/>
    </source>
</evidence>
<dbReference type="PROSITE" id="PS50082">
    <property type="entry name" value="WD_REPEATS_2"/>
    <property type="match status" value="2"/>
</dbReference>
<dbReference type="InterPro" id="IPR051350">
    <property type="entry name" value="WD_repeat-ST_regulator"/>
</dbReference>
<keyword evidence="2 4" id="KW-0853">WD repeat</keyword>
<dbReference type="Proteomes" id="UP000286134">
    <property type="component" value="Unassembled WGS sequence"/>
</dbReference>
<dbReference type="EMBL" id="MCFK01009235">
    <property type="protein sequence ID" value="RKF55099.1"/>
    <property type="molecule type" value="Genomic_DNA"/>
</dbReference>
<dbReference type="InterPro" id="IPR036322">
    <property type="entry name" value="WD40_repeat_dom_sf"/>
</dbReference>
<evidence type="ECO:0000256" key="1">
    <source>
        <dbReference type="ARBA" id="ARBA00002343"/>
    </source>
</evidence>
<feature type="compositionally biased region" description="Polar residues" evidence="5">
    <location>
        <begin position="10"/>
        <end position="51"/>
    </location>
</feature>
<comment type="caution">
    <text evidence="7">The sequence shown here is derived from an EMBL/GenBank/DDBJ whole genome shotgun (WGS) entry which is preliminary data.</text>
</comment>
<dbReference type="STRING" id="212602.A0A420HCE4"/>
<evidence type="ECO:0000313" key="7">
    <source>
        <dbReference type="EMBL" id="RKF55099.1"/>
    </source>
</evidence>
<dbReference type="OrthoDB" id="972532at2759"/>
<comment type="function">
    <text evidence="1">Involved in the proteasome-dependent degradation of fructose-1,6-bisphosphatase.</text>
</comment>
<dbReference type="InterPro" id="IPR054080">
    <property type="entry name" value="TPR1-like_2nd"/>
</dbReference>
<gene>
    <name evidence="7" type="ORF">OnM2_092001</name>
</gene>
<dbReference type="SMART" id="SM00320">
    <property type="entry name" value="WD40"/>
    <property type="match status" value="6"/>
</dbReference>
<dbReference type="InterPro" id="IPR015943">
    <property type="entry name" value="WD40/YVTN_repeat-like_dom_sf"/>
</dbReference>
<accession>A0A420HCE4</accession>
<evidence type="ECO:0000259" key="6">
    <source>
        <dbReference type="PROSITE" id="PS50897"/>
    </source>
</evidence>
<evidence type="ECO:0000313" key="8">
    <source>
        <dbReference type="Proteomes" id="UP000286134"/>
    </source>
</evidence>
<name>A0A420HCE4_9PEZI</name>
<dbReference type="GO" id="GO:0043161">
    <property type="term" value="P:proteasome-mediated ubiquitin-dependent protein catabolic process"/>
    <property type="evidence" value="ECO:0007669"/>
    <property type="project" value="TreeGrafter"/>
</dbReference>
<evidence type="ECO:0000256" key="4">
    <source>
        <dbReference type="PROSITE-ProRule" id="PRU00221"/>
    </source>
</evidence>
<feature type="repeat" description="WD" evidence="4">
    <location>
        <begin position="330"/>
        <end position="364"/>
    </location>
</feature>
<dbReference type="CDD" id="cd00200">
    <property type="entry name" value="WD40"/>
    <property type="match status" value="1"/>
</dbReference>
<feature type="domain" description="CTLH" evidence="6">
    <location>
        <begin position="144"/>
        <end position="166"/>
    </location>
</feature>
<sequence length="586" mass="65414">MKPEGECCNENETSSSCINGSGTSTSHKTTVSNSMSVTKPPSTSKNGTTVKYDQSVDKLQSSYFGHDREEVTRILQQALSDLGYGKSALVLSEESGFELESPAVAEFRNAVIQGDWAHAEQFLFGGPTDQPGQGLALRDGVDMSAMRFWLRQQKYLELLEKRDTGSALMVLRFELTPLYQDTGKLHFLSSLLMCQSADDLKAKAEWDGAAGNSRYNLLSDLCKCVSPSVILPEHRLAVLLQQVKKHQIARCLYHNTASSPSLYQDHTCDRSKFPSHSVIELDKHSGEVWQVKFSNDGTKLASCGEDGTCIIYEVGTFDLLQTLIISELGISSIAWSPDDCLIVTCANDKHATLWNSSTGVSRRKLPKFGEPVSSCVWAPDGQSFVTGCLDKERNLCQWNLNGQLLYDWRRTHRVQDLAVSNNGHYLVALDNETKIYVYNFVTRELEYQLDLKFKMGSVSISQNSRYLLVNKLNGELRMIDLETRQTIREFKSGENGGQYVIRSSFGGANESFVVVGSEEGYIYIWHKESGQLIEKLEGHKKGCCTAVSWSPVDPCIFATAGDDTKVRIWANVEKFSNRAYEMSLNE</sequence>
<feature type="region of interest" description="Disordered" evidence="5">
    <location>
        <begin position="1"/>
        <end position="51"/>
    </location>
</feature>
<dbReference type="SUPFAM" id="SSF50978">
    <property type="entry name" value="WD40 repeat-like"/>
    <property type="match status" value="1"/>
</dbReference>
<dbReference type="InterPro" id="IPR019775">
    <property type="entry name" value="WD40_repeat_CS"/>
</dbReference>
<dbReference type="PANTHER" id="PTHR22838:SF0">
    <property type="entry name" value="WD REPEAT-CONTAINING PROTEIN 26"/>
    <property type="match status" value="1"/>
</dbReference>
<dbReference type="InterPro" id="IPR006594">
    <property type="entry name" value="LisH"/>
</dbReference>
<dbReference type="PROSITE" id="PS50896">
    <property type="entry name" value="LISH"/>
    <property type="match status" value="1"/>
</dbReference>
<dbReference type="AlphaFoldDB" id="A0A420HCE4"/>
<feature type="repeat" description="WD" evidence="4">
    <location>
        <begin position="281"/>
        <end position="322"/>
    </location>
</feature>
<keyword evidence="8" id="KW-1185">Reference proteome</keyword>
<protein>
    <submittedName>
        <fullName evidence="7">WD repeat-containing protein 26</fullName>
    </submittedName>
</protein>
<dbReference type="InterPro" id="IPR006595">
    <property type="entry name" value="CTLH_C"/>
</dbReference>
<dbReference type="GO" id="GO:0034657">
    <property type="term" value="C:GID complex"/>
    <property type="evidence" value="ECO:0007669"/>
    <property type="project" value="TreeGrafter"/>
</dbReference>
<dbReference type="InterPro" id="IPR001680">
    <property type="entry name" value="WD40_rpt"/>
</dbReference>
<evidence type="ECO:0000256" key="2">
    <source>
        <dbReference type="ARBA" id="ARBA00022574"/>
    </source>
</evidence>
<evidence type="ECO:0000256" key="3">
    <source>
        <dbReference type="ARBA" id="ARBA00022737"/>
    </source>
</evidence>
<dbReference type="Pfam" id="PF23627">
    <property type="entry name" value="LisH_WDR26"/>
    <property type="match status" value="1"/>
</dbReference>
<proteinExistence type="predicted"/>
<dbReference type="PROSITE" id="PS00678">
    <property type="entry name" value="WD_REPEATS_1"/>
    <property type="match status" value="1"/>
</dbReference>
<dbReference type="PROSITE" id="PS50897">
    <property type="entry name" value="CTLH"/>
    <property type="match status" value="1"/>
</dbReference>
<dbReference type="PANTHER" id="PTHR22838">
    <property type="entry name" value="WD REPEAT PROTEIN 26-RELATED"/>
    <property type="match status" value="1"/>
</dbReference>
<organism evidence="7 8">
    <name type="scientific">Erysiphe neolycopersici</name>
    <dbReference type="NCBI Taxonomy" id="212602"/>
    <lineage>
        <taxon>Eukaryota</taxon>
        <taxon>Fungi</taxon>
        <taxon>Dikarya</taxon>
        <taxon>Ascomycota</taxon>
        <taxon>Pezizomycotina</taxon>
        <taxon>Leotiomycetes</taxon>
        <taxon>Erysiphales</taxon>
        <taxon>Erysiphaceae</taxon>
        <taxon>Erysiphe</taxon>
    </lineage>
</organism>